<feature type="disulfide bond" evidence="3">
    <location>
        <begin position="461"/>
        <end position="470"/>
    </location>
</feature>
<dbReference type="GO" id="GO:0016477">
    <property type="term" value="P:cell migration"/>
    <property type="evidence" value="ECO:0007669"/>
    <property type="project" value="TreeGrafter"/>
</dbReference>
<evidence type="ECO:0000259" key="5">
    <source>
        <dbReference type="PROSITE" id="PS50027"/>
    </source>
</evidence>
<reference evidence="8" key="2">
    <citation type="journal article" date="2014" name="Nat. Commun.">
        <title>The cavefish genome reveals candidate genes for eye loss.</title>
        <authorList>
            <person name="McGaugh S.E."/>
            <person name="Gross J.B."/>
            <person name="Aken B."/>
            <person name="Blin M."/>
            <person name="Borowsky R."/>
            <person name="Chalopin D."/>
            <person name="Hinaux H."/>
            <person name="Jeffery W.R."/>
            <person name="Keene A."/>
            <person name="Ma L."/>
            <person name="Minx P."/>
            <person name="Murphy D."/>
            <person name="O'Quin K.E."/>
            <person name="Retaux S."/>
            <person name="Rohner N."/>
            <person name="Searle S.M."/>
            <person name="Stahl B.A."/>
            <person name="Tabin C."/>
            <person name="Volff J.N."/>
            <person name="Yoshizawa M."/>
            <person name="Warren W.C."/>
        </authorList>
    </citation>
    <scope>NUCLEOTIDE SEQUENCE [LARGE SCALE GENOMIC DNA]</scope>
    <source>
        <strain evidence="8">female</strain>
    </source>
</reference>
<feature type="disulfide bond" evidence="3">
    <location>
        <begin position="363"/>
        <end position="372"/>
    </location>
</feature>
<keyword evidence="8" id="KW-1185">Reference proteome</keyword>
<dbReference type="Ensembl" id="ENSAMXT00000009222.2">
    <property type="protein sequence ID" value="ENSAMXP00000009222.2"/>
    <property type="gene ID" value="ENSAMXG00000008970.2"/>
</dbReference>
<sequence length="971" mass="105170">MIGREQHLSASSTCGLLATEIYCTPFGQMRMKCCPCDSQNPAGPNAHTIQNVLSSAGTGRWWQSKKDMNPVTVQVDLQQLFQVNNVMLSFKGPRPDALVIERTKDFGRTWQPALYMAANCASAFPRVSTATPNNLGHTYCYTLPPTSNNPLPGPINYIPLHQYSNINYPPEYKIQEVSGFTGLRVNLTRLGEVVRLPGRSPSRYYALKEMRVTGSCFCYGHANRCLPDPTSNYLPTVQVNGVCDCQHNTAGVNCERCADFYNDLPWRAAQQDNPHTCKRCECNNHSQKCHFDAELYELSGRSSGGVCDGCLHNTAGPHCERCAPNYYRNPNSDIRQANASCQCNSAGSVSGGQCNPATGVCVCKANVEGPRCDRCKPGYYGLNPSNPLGCSKCSCSASGSLSSVCDAVTGQCVCRPNMQGVSCDRCAAGFWNSPTGCQPCNCDPNHSLSSTCDQETGQCVCRSGFMGRTCGGCPDNTYGDPLTGCRPCRCDSTGSAPGGCDKRTGACICKPGVGGARCDSCARGYCSSFPQCPVCPSCFFSLDLQLQNLTLDLDRLAARLDTQPGTGTGTGTGTTGPGLPGDAEDRIRNMEDTLQQIKSFLNLPLPSEPLLTRDLNTLRSMRLINFARERSVAAEKQANATGNTINNSATIRGDALKDLDNIQPGNTDNLQKLKDNLATRPNLTPTAVQVCGSTRLTPCTPQECNGELCPPAGAPPCGQSEPCTGALPQANRAVKNTDEVKTKLQQLNKNITQAYEQETQNSADRVRLSAEELANRIKVTRDDLDYDLKDIKDFIKKLKDFLSDPSSDPAEVQRVCEAVLGVKLPEGAESLRKKLQEMQDLAATLPDSTRVLKEAEPKLEQARRLLQDAERTSKIILSLSFSLSLSLSLSQVDQSLAPVDQLLTDVGLLLQPMRPLLEELKGDVKKAREETGEAEKQAGGAELEAELAATVHTHTHTHTHLSTCTNTCMHR</sequence>
<proteinExistence type="predicted"/>
<dbReference type="GO" id="GO:0043256">
    <property type="term" value="C:laminin complex"/>
    <property type="evidence" value="ECO:0007669"/>
    <property type="project" value="TreeGrafter"/>
</dbReference>
<evidence type="ECO:0000313" key="8">
    <source>
        <dbReference type="Proteomes" id="UP000018467"/>
    </source>
</evidence>
<comment type="caution">
    <text evidence="3">Lacks conserved residue(s) required for the propagation of feature annotation.</text>
</comment>
<keyword evidence="4" id="KW-0175">Coiled coil</keyword>
<feature type="domain" description="Laminin EGF-like" evidence="5">
    <location>
        <begin position="341"/>
        <end position="392"/>
    </location>
</feature>
<organism evidence="7 8">
    <name type="scientific">Astyanax mexicanus</name>
    <name type="common">Blind cave fish</name>
    <name type="synonym">Astyanax fasciatus mexicanus</name>
    <dbReference type="NCBI Taxonomy" id="7994"/>
    <lineage>
        <taxon>Eukaryota</taxon>
        <taxon>Metazoa</taxon>
        <taxon>Chordata</taxon>
        <taxon>Craniata</taxon>
        <taxon>Vertebrata</taxon>
        <taxon>Euteleostomi</taxon>
        <taxon>Actinopterygii</taxon>
        <taxon>Neopterygii</taxon>
        <taxon>Teleostei</taxon>
        <taxon>Ostariophysi</taxon>
        <taxon>Characiformes</taxon>
        <taxon>Characoidei</taxon>
        <taxon>Acestrorhamphidae</taxon>
        <taxon>Acestrorhamphinae</taxon>
        <taxon>Astyanax</taxon>
    </lineage>
</organism>
<dbReference type="PROSITE" id="PS50027">
    <property type="entry name" value="EGF_LAM_2"/>
    <property type="match status" value="4"/>
</dbReference>
<dbReference type="SUPFAM" id="SSF57196">
    <property type="entry name" value="EGF/Laminin"/>
    <property type="match status" value="6"/>
</dbReference>
<evidence type="ECO:0000313" key="7">
    <source>
        <dbReference type="Ensembl" id="ENSAMXP00000009222.2"/>
    </source>
</evidence>
<dbReference type="Gene3D" id="2.170.300.10">
    <property type="entry name" value="Tie2 ligand-binding domain superfamily"/>
    <property type="match status" value="1"/>
</dbReference>
<feature type="disulfide bond" evidence="3">
    <location>
        <begin position="509"/>
        <end position="518"/>
    </location>
</feature>
<dbReference type="Pfam" id="PF00053">
    <property type="entry name" value="EGF_laminin"/>
    <property type="match status" value="6"/>
</dbReference>
<dbReference type="SMART" id="SM00180">
    <property type="entry name" value="EGF_Lam"/>
    <property type="match status" value="6"/>
</dbReference>
<dbReference type="SMART" id="SM00136">
    <property type="entry name" value="LamNT"/>
    <property type="match status" value="1"/>
</dbReference>
<dbReference type="Gene3D" id="2.60.120.260">
    <property type="entry name" value="Galactose-binding domain-like"/>
    <property type="match status" value="1"/>
</dbReference>
<dbReference type="eggNOG" id="KOG0994">
    <property type="taxonomic scope" value="Eukaryota"/>
</dbReference>
<accession>W5KNR0</accession>
<dbReference type="GeneTree" id="ENSGT00940000165244"/>
<protein>
    <submittedName>
        <fullName evidence="7">Uncharacterized protein</fullName>
    </submittedName>
</protein>
<feature type="disulfide bond" evidence="3">
    <location>
        <begin position="442"/>
        <end position="459"/>
    </location>
</feature>
<dbReference type="PROSITE" id="PS01248">
    <property type="entry name" value="EGF_LAM_1"/>
    <property type="match status" value="2"/>
</dbReference>
<dbReference type="CDD" id="cd00055">
    <property type="entry name" value="EGF_Lam"/>
    <property type="match status" value="6"/>
</dbReference>
<feature type="domain" description="Laminin EGF-like" evidence="5">
    <location>
        <begin position="488"/>
        <end position="534"/>
    </location>
</feature>
<feature type="domain" description="Laminin EGF-like" evidence="5">
    <location>
        <begin position="393"/>
        <end position="439"/>
    </location>
</feature>
<feature type="disulfide bond" evidence="3">
    <location>
        <begin position="395"/>
        <end position="412"/>
    </location>
</feature>
<dbReference type="GO" id="GO:0009887">
    <property type="term" value="P:animal organ morphogenesis"/>
    <property type="evidence" value="ECO:0007669"/>
    <property type="project" value="TreeGrafter"/>
</dbReference>
<dbReference type="STRING" id="7994.ENSAMXP00000009222"/>
<evidence type="ECO:0000256" key="2">
    <source>
        <dbReference type="ARBA" id="ARBA00023292"/>
    </source>
</evidence>
<dbReference type="PRINTS" id="PR00011">
    <property type="entry name" value="EGFLAMININ"/>
</dbReference>
<reference evidence="7" key="4">
    <citation type="submission" date="2025-09" db="UniProtKB">
        <authorList>
            <consortium name="Ensembl"/>
        </authorList>
    </citation>
    <scope>IDENTIFICATION</scope>
</reference>
<feature type="disulfide bond" evidence="3">
    <location>
        <begin position="440"/>
        <end position="452"/>
    </location>
</feature>
<feature type="coiled-coil region" evidence="4">
    <location>
        <begin position="730"/>
        <end position="761"/>
    </location>
</feature>
<evidence type="ECO:0000259" key="6">
    <source>
        <dbReference type="PROSITE" id="PS51117"/>
    </source>
</evidence>
<feature type="disulfide bond" evidence="3">
    <location>
        <begin position="393"/>
        <end position="405"/>
    </location>
</feature>
<dbReference type="Bgee" id="ENSAMXG00000008970">
    <property type="expression patterns" value="Expressed in zone of skin and 12 other cell types or tissues"/>
</dbReference>
<evidence type="ECO:0000256" key="1">
    <source>
        <dbReference type="ARBA" id="ARBA00023157"/>
    </source>
</evidence>
<dbReference type="PROSITE" id="PS51117">
    <property type="entry name" value="LAMININ_NTER"/>
    <property type="match status" value="1"/>
</dbReference>
<dbReference type="Pfam" id="PF00055">
    <property type="entry name" value="Laminin_N"/>
    <property type="match status" value="1"/>
</dbReference>
<name>W5KNR0_ASTMX</name>
<reference evidence="8" key="1">
    <citation type="submission" date="2013-03" db="EMBL/GenBank/DDBJ databases">
        <authorList>
            <person name="Jeffery W."/>
            <person name="Warren W."/>
            <person name="Wilson R.K."/>
        </authorList>
    </citation>
    <scope>NUCLEOTIDE SEQUENCE</scope>
    <source>
        <strain evidence="8">female</strain>
    </source>
</reference>
<feature type="disulfide bond" evidence="3">
    <location>
        <begin position="488"/>
        <end position="500"/>
    </location>
</feature>
<dbReference type="GO" id="GO:0007411">
    <property type="term" value="P:axon guidance"/>
    <property type="evidence" value="ECO:0007669"/>
    <property type="project" value="TreeGrafter"/>
</dbReference>
<dbReference type="GO" id="GO:0070831">
    <property type="term" value="P:basement membrane assembly"/>
    <property type="evidence" value="ECO:0007669"/>
    <property type="project" value="TreeGrafter"/>
</dbReference>
<feature type="domain" description="Laminin EGF-like" evidence="5">
    <location>
        <begin position="440"/>
        <end position="487"/>
    </location>
</feature>
<feature type="disulfide bond" evidence="3">
    <location>
        <begin position="490"/>
        <end position="507"/>
    </location>
</feature>
<feature type="domain" description="Laminin N-terminal" evidence="6">
    <location>
        <begin position="1"/>
        <end position="215"/>
    </location>
</feature>
<dbReference type="PANTHER" id="PTHR10574">
    <property type="entry name" value="NETRIN/LAMININ-RELATED"/>
    <property type="match status" value="1"/>
</dbReference>
<evidence type="ECO:0000256" key="4">
    <source>
        <dbReference type="SAM" id="Coils"/>
    </source>
</evidence>
<dbReference type="InterPro" id="IPR050440">
    <property type="entry name" value="Laminin/Netrin_ECM"/>
</dbReference>
<dbReference type="AlphaFoldDB" id="W5KNR0"/>
<dbReference type="Proteomes" id="UP000018467">
    <property type="component" value="Unassembled WGS sequence"/>
</dbReference>
<dbReference type="InParanoid" id="W5KNR0"/>
<dbReference type="PANTHER" id="PTHR10574:SF268">
    <property type="entry name" value="LAMININ SUBUNIT BETA-3"/>
    <property type="match status" value="1"/>
</dbReference>
<dbReference type="Gene3D" id="2.10.25.10">
    <property type="entry name" value="Laminin"/>
    <property type="match status" value="4"/>
</dbReference>
<evidence type="ECO:0000256" key="3">
    <source>
        <dbReference type="PROSITE-ProRule" id="PRU00460"/>
    </source>
</evidence>
<feature type="coiled-coil region" evidence="4">
    <location>
        <begin position="917"/>
        <end position="944"/>
    </location>
</feature>
<keyword evidence="1 3" id="KW-1015">Disulfide bond</keyword>
<dbReference type="InterPro" id="IPR008211">
    <property type="entry name" value="Laminin_N"/>
</dbReference>
<keyword evidence="2 3" id="KW-0424">Laminin EGF-like domain</keyword>
<dbReference type="GO" id="GO:0034446">
    <property type="term" value="P:substrate adhesion-dependent cell spreading"/>
    <property type="evidence" value="ECO:0007669"/>
    <property type="project" value="TreeGrafter"/>
</dbReference>
<dbReference type="GO" id="GO:0009888">
    <property type="term" value="P:tissue development"/>
    <property type="evidence" value="ECO:0007669"/>
    <property type="project" value="TreeGrafter"/>
</dbReference>
<reference evidence="7" key="3">
    <citation type="submission" date="2025-08" db="UniProtKB">
        <authorList>
            <consortium name="Ensembl"/>
        </authorList>
    </citation>
    <scope>IDENTIFICATION</scope>
</reference>
<dbReference type="HOGENOM" id="CLU_001560_0_0_1"/>
<dbReference type="InterPro" id="IPR002049">
    <property type="entry name" value="LE_dom"/>
</dbReference>
<feature type="disulfide bond" evidence="3">
    <location>
        <begin position="414"/>
        <end position="423"/>
    </location>
</feature>